<accession>A0ABU1V5J6</accession>
<organism evidence="3 4">
    <name type="scientific">Hydrogenophaga laconesensis</name>
    <dbReference type="NCBI Taxonomy" id="1805971"/>
    <lineage>
        <taxon>Bacteria</taxon>
        <taxon>Pseudomonadati</taxon>
        <taxon>Pseudomonadota</taxon>
        <taxon>Betaproteobacteria</taxon>
        <taxon>Burkholderiales</taxon>
        <taxon>Comamonadaceae</taxon>
        <taxon>Hydrogenophaga</taxon>
    </lineage>
</organism>
<feature type="compositionally biased region" description="Low complexity" evidence="1">
    <location>
        <begin position="27"/>
        <end position="60"/>
    </location>
</feature>
<feature type="region of interest" description="Disordered" evidence="1">
    <location>
        <begin position="27"/>
        <end position="75"/>
    </location>
</feature>
<keyword evidence="2" id="KW-0732">Signal</keyword>
<name>A0ABU1V5J6_9BURK</name>
<reference evidence="3 4" key="1">
    <citation type="submission" date="2023-07" db="EMBL/GenBank/DDBJ databases">
        <title>Sorghum-associated microbial communities from plants grown in Nebraska, USA.</title>
        <authorList>
            <person name="Schachtman D."/>
        </authorList>
    </citation>
    <scope>NUCLEOTIDE SEQUENCE [LARGE SCALE GENOMIC DNA]</scope>
    <source>
        <strain evidence="3 4">BE240</strain>
    </source>
</reference>
<evidence type="ECO:0000313" key="4">
    <source>
        <dbReference type="Proteomes" id="UP001265550"/>
    </source>
</evidence>
<comment type="caution">
    <text evidence="3">The sequence shown here is derived from an EMBL/GenBank/DDBJ whole genome shotgun (WGS) entry which is preliminary data.</text>
</comment>
<keyword evidence="4" id="KW-1185">Reference proteome</keyword>
<feature type="chain" id="PRO_5045567064" evidence="2">
    <location>
        <begin position="25"/>
        <end position="75"/>
    </location>
</feature>
<dbReference type="EMBL" id="JAVDWE010000001">
    <property type="protein sequence ID" value="MDR7092662.1"/>
    <property type="molecule type" value="Genomic_DNA"/>
</dbReference>
<protein>
    <submittedName>
        <fullName evidence="3">Uncharacterized protein</fullName>
    </submittedName>
</protein>
<evidence type="ECO:0000256" key="1">
    <source>
        <dbReference type="SAM" id="MobiDB-lite"/>
    </source>
</evidence>
<sequence length="75" mass="7639">MKTSRLLTSSVAALTVVGAGFVFAQATPGTTTEPAPGQQPAQAQPMPPATTTTPTQDTAQRSTVPMAPDAQADRN</sequence>
<dbReference type="Proteomes" id="UP001265550">
    <property type="component" value="Unassembled WGS sequence"/>
</dbReference>
<evidence type="ECO:0000256" key="2">
    <source>
        <dbReference type="SAM" id="SignalP"/>
    </source>
</evidence>
<gene>
    <name evidence="3" type="ORF">J2X09_000385</name>
</gene>
<dbReference type="RefSeq" id="WP_204731668.1">
    <property type="nucleotide sequence ID" value="NZ_JAVDWE010000001.1"/>
</dbReference>
<feature type="signal peptide" evidence="2">
    <location>
        <begin position="1"/>
        <end position="24"/>
    </location>
</feature>
<evidence type="ECO:0000313" key="3">
    <source>
        <dbReference type="EMBL" id="MDR7092662.1"/>
    </source>
</evidence>
<proteinExistence type="predicted"/>